<dbReference type="EMBL" id="JAPUFD010000027">
    <property type="protein sequence ID" value="MDI1493519.1"/>
    <property type="molecule type" value="Genomic_DNA"/>
</dbReference>
<evidence type="ECO:0000313" key="3">
    <source>
        <dbReference type="Proteomes" id="UP001161017"/>
    </source>
</evidence>
<proteinExistence type="predicted"/>
<evidence type="ECO:0000256" key="1">
    <source>
        <dbReference type="SAM" id="MobiDB-lite"/>
    </source>
</evidence>
<evidence type="ECO:0000313" key="2">
    <source>
        <dbReference type="EMBL" id="MDI1493519.1"/>
    </source>
</evidence>
<protein>
    <submittedName>
        <fullName evidence="2">Uncharacterized protein</fullName>
    </submittedName>
</protein>
<gene>
    <name evidence="2" type="ORF">OHK93_005309</name>
</gene>
<feature type="compositionally biased region" description="Acidic residues" evidence="1">
    <location>
        <begin position="356"/>
        <end position="367"/>
    </location>
</feature>
<dbReference type="AlphaFoldDB" id="A0AA43QXQ5"/>
<organism evidence="2 3">
    <name type="scientific">Ramalina farinacea</name>
    <dbReference type="NCBI Taxonomy" id="258253"/>
    <lineage>
        <taxon>Eukaryota</taxon>
        <taxon>Fungi</taxon>
        <taxon>Dikarya</taxon>
        <taxon>Ascomycota</taxon>
        <taxon>Pezizomycotina</taxon>
        <taxon>Lecanoromycetes</taxon>
        <taxon>OSLEUM clade</taxon>
        <taxon>Lecanoromycetidae</taxon>
        <taxon>Lecanorales</taxon>
        <taxon>Lecanorineae</taxon>
        <taxon>Ramalinaceae</taxon>
        <taxon>Ramalina</taxon>
    </lineage>
</organism>
<comment type="caution">
    <text evidence="2">The sequence shown here is derived from an EMBL/GenBank/DDBJ whole genome shotgun (WGS) entry which is preliminary data.</text>
</comment>
<name>A0AA43QXQ5_9LECA</name>
<keyword evidence="3" id="KW-1185">Reference proteome</keyword>
<reference evidence="2" key="1">
    <citation type="journal article" date="2023" name="Genome Biol. Evol.">
        <title>First Whole Genome Sequence and Flow Cytometry Genome Size Data for the Lichen-Forming Fungus Ramalina farinacea (Ascomycota).</title>
        <authorList>
            <person name="Llewellyn T."/>
            <person name="Mian S."/>
            <person name="Hill R."/>
            <person name="Leitch I.J."/>
            <person name="Gaya E."/>
        </authorList>
    </citation>
    <scope>NUCLEOTIDE SEQUENCE</scope>
    <source>
        <strain evidence="2">LIQ254RAFAR</strain>
    </source>
</reference>
<accession>A0AA43QXQ5</accession>
<dbReference type="Proteomes" id="UP001161017">
    <property type="component" value="Unassembled WGS sequence"/>
</dbReference>
<feature type="region of interest" description="Disordered" evidence="1">
    <location>
        <begin position="352"/>
        <end position="385"/>
    </location>
</feature>
<sequence length="491" mass="55071">MDHIDGSELPPAVHEGPFSYSRRGFYFSAEPYVQRHAGQDLKEILNKPIETKSQRATIKPLIKAHLAFYGVQSNHDQRWRANLELLKNAAEAGQVRILSIPPGTYLTATNSKCESLSSNVLEIHCRLADQYNALTAKFLCHCSDKLQERFRKASSKTVEANLDQDRFLGKHFRDILRKAGQGRRKKPMILIGLNNVNELIKAAQTLDLKTTPVLEGGRAILVVGGSEDKNVELGSTLEHNMGKDKHSPKDMLNPSILAKHIEVHSSSRVSDPILQRAKGRYIIESKDVEIQGQAWKHRDLKTMFLQISKNHYDGWIAQFELCSLRGVMILDTDVHRLNARWMKSKTGSCRVREWESDAESGDSDSGDEVPACGESHNGSKHAPPSYKVRFYVNGARQQFRPPTSSTGGSSRHVKPAKADGNGTIYFRWLSKEPPWAENSGIETDPSDGQKGALKFLNEECTVFEGSISGSWLGEDISFQCFKYSHETDSYF</sequence>